<accession>A0A7U4E6V9</accession>
<sequence>MYLLLERKVYKTKNNQKCKPMSMNKYRAYALQKGSIKLNKRGKLEEYKIQKVALPMIIS</sequence>
<gene>
    <name evidence="1" type="ordered locus">Runsl_3180</name>
</gene>
<dbReference type="AlphaFoldDB" id="A0A7U4E6V9"/>
<dbReference type="EMBL" id="CP002859">
    <property type="protein sequence ID" value="AEI49559.1"/>
    <property type="molecule type" value="Genomic_DNA"/>
</dbReference>
<reference evidence="2" key="1">
    <citation type="submission" date="2011-06" db="EMBL/GenBank/DDBJ databases">
        <title>The complete genome of chromosome of Runella slithyformis DSM 19594.</title>
        <authorList>
            <consortium name="US DOE Joint Genome Institute (JGI-PGF)"/>
            <person name="Lucas S."/>
            <person name="Han J."/>
            <person name="Lapidus A."/>
            <person name="Bruce D."/>
            <person name="Goodwin L."/>
            <person name="Pitluck S."/>
            <person name="Peters L."/>
            <person name="Kyrpides N."/>
            <person name="Mavromatis K."/>
            <person name="Ivanova N."/>
            <person name="Ovchinnikova G."/>
            <person name="Zhang X."/>
            <person name="Misra M."/>
            <person name="Detter J.C."/>
            <person name="Tapia R."/>
            <person name="Han C."/>
            <person name="Land M."/>
            <person name="Hauser L."/>
            <person name="Markowitz V."/>
            <person name="Cheng J.-F."/>
            <person name="Hugenholtz P."/>
            <person name="Woyke T."/>
            <person name="Wu D."/>
            <person name="Tindall B."/>
            <person name="Faehrich R."/>
            <person name="Brambilla E."/>
            <person name="Klenk H.-P."/>
            <person name="Eisen J.A."/>
        </authorList>
    </citation>
    <scope>NUCLEOTIDE SEQUENCE [LARGE SCALE GENOMIC DNA]</scope>
    <source>
        <strain evidence="2">ATCC 29530 / DSM 19594 / LMG 11500 / NCIMB 11436 / LSU 4</strain>
    </source>
</reference>
<protein>
    <submittedName>
        <fullName evidence="1">Uncharacterized protein</fullName>
    </submittedName>
</protein>
<dbReference type="KEGG" id="rsi:Runsl_3180"/>
<name>A0A7U4E6V9_RUNSL</name>
<proteinExistence type="predicted"/>
<evidence type="ECO:0000313" key="1">
    <source>
        <dbReference type="EMBL" id="AEI49559.1"/>
    </source>
</evidence>
<reference evidence="1 2" key="2">
    <citation type="journal article" date="2012" name="Stand. Genomic Sci.">
        <title>Complete genome sequence of the aquatic bacterium Runella slithyformis type strain (LSU 4(T)).</title>
        <authorList>
            <person name="Copeland A."/>
            <person name="Zhang X."/>
            <person name="Misra M."/>
            <person name="Lapidus A."/>
            <person name="Nolan M."/>
            <person name="Lucas S."/>
            <person name="Deshpande S."/>
            <person name="Cheng J.F."/>
            <person name="Tapia R."/>
            <person name="Goodwin L.A."/>
            <person name="Pitluck S."/>
            <person name="Liolios K."/>
            <person name="Pagani I."/>
            <person name="Ivanova N."/>
            <person name="Mikhailova N."/>
            <person name="Pati A."/>
            <person name="Chen A."/>
            <person name="Palaniappan K."/>
            <person name="Land M."/>
            <person name="Hauser L."/>
            <person name="Pan C."/>
            <person name="Jeffries C.D."/>
            <person name="Detter J.C."/>
            <person name="Brambilla E.M."/>
            <person name="Rohde M."/>
            <person name="Djao O.D."/>
            <person name="Goker M."/>
            <person name="Sikorski J."/>
            <person name="Tindall B.J."/>
            <person name="Woyke T."/>
            <person name="Bristow J."/>
            <person name="Eisen J.A."/>
            <person name="Markowitz V."/>
            <person name="Hugenholtz P."/>
            <person name="Kyrpides N.C."/>
            <person name="Klenk H.P."/>
            <person name="Mavromatis K."/>
        </authorList>
    </citation>
    <scope>NUCLEOTIDE SEQUENCE [LARGE SCALE GENOMIC DNA]</scope>
    <source>
        <strain evidence="2">ATCC 29530 / DSM 19594 / LMG 11500 / NCIMB 11436 / LSU 4</strain>
    </source>
</reference>
<organism evidence="1 2">
    <name type="scientific">Runella slithyformis (strain ATCC 29530 / DSM 19594 / LMG 11500 / NCIMB 11436 / LSU 4)</name>
    <dbReference type="NCBI Taxonomy" id="761193"/>
    <lineage>
        <taxon>Bacteria</taxon>
        <taxon>Pseudomonadati</taxon>
        <taxon>Bacteroidota</taxon>
        <taxon>Cytophagia</taxon>
        <taxon>Cytophagales</taxon>
        <taxon>Spirosomataceae</taxon>
        <taxon>Runella</taxon>
    </lineage>
</organism>
<keyword evidence="2" id="KW-1185">Reference proteome</keyword>
<dbReference type="Proteomes" id="UP000000493">
    <property type="component" value="Chromosome"/>
</dbReference>
<evidence type="ECO:0000313" key="2">
    <source>
        <dbReference type="Proteomes" id="UP000000493"/>
    </source>
</evidence>